<sequence>MKDRVFINDLSKICSVNLFEEIGTKDFDDLLPVDYYYAIPHTHLYAAKCFLPNNSKIISTDIDMSLDSHILGAINIYNLDDIGINMTIINIRFENNILQGDYNRVIQKIYDCKGYYFRFFIRIINTYTETVRILDPRLILENIKLLFESEILTKETPVDIIYLPVLKIYKLVGSMKNDFSIICDGLRYILDEYRNKGRIIYGKHLENKKLKEYIENGFIDGVMSDEIISFKEFVEYNNLIYKYEIDDD</sequence>
<proteinExistence type="predicted"/>
<evidence type="ECO:0000313" key="2">
    <source>
        <dbReference type="Proteomes" id="UP000291404"/>
    </source>
</evidence>
<gene>
    <name evidence="1" type="ORF">CWI36_0469p0050</name>
</gene>
<comment type="caution">
    <text evidence="1">The sequence shown here is derived from an EMBL/GenBank/DDBJ whole genome shotgun (WGS) entry which is preliminary data.</text>
</comment>
<dbReference type="AlphaFoldDB" id="A0A4Q9LEF5"/>
<dbReference type="EMBL" id="PITI01000469">
    <property type="protein sequence ID" value="TBU06338.1"/>
    <property type="molecule type" value="Genomic_DNA"/>
</dbReference>
<dbReference type="Gene3D" id="3.20.20.70">
    <property type="entry name" value="Aldolase class I"/>
    <property type="match status" value="1"/>
</dbReference>
<organism evidence="1 2">
    <name type="scientific">Hamiltosporidium magnivora</name>
    <dbReference type="NCBI Taxonomy" id="148818"/>
    <lineage>
        <taxon>Eukaryota</taxon>
        <taxon>Fungi</taxon>
        <taxon>Fungi incertae sedis</taxon>
        <taxon>Microsporidia</taxon>
        <taxon>Dubosqiidae</taxon>
        <taxon>Hamiltosporidium</taxon>
    </lineage>
</organism>
<protein>
    <submittedName>
        <fullName evidence="1">Uncharacterized protein</fullName>
    </submittedName>
</protein>
<dbReference type="VEuPathDB" id="MicrosporidiaDB:CWI36_0469p0050"/>
<keyword evidence="2" id="KW-1185">Reference proteome</keyword>
<evidence type="ECO:0000313" key="1">
    <source>
        <dbReference type="EMBL" id="TBU06338.1"/>
    </source>
</evidence>
<reference evidence="1 2" key="1">
    <citation type="submission" date="2017-12" db="EMBL/GenBank/DDBJ databases">
        <authorList>
            <person name="Pombert J.-F."/>
            <person name="Haag K.L."/>
            <person name="Ebert D."/>
        </authorList>
    </citation>
    <scope>NUCLEOTIDE SEQUENCE [LARGE SCALE GENOMIC DNA]</scope>
    <source>
        <strain evidence="1">BE-OM-2</strain>
    </source>
</reference>
<dbReference type="InterPro" id="IPR013785">
    <property type="entry name" value="Aldolase_TIM"/>
</dbReference>
<name>A0A4Q9LEF5_9MICR</name>
<accession>A0A4Q9LEF5</accession>
<dbReference type="Proteomes" id="UP000291404">
    <property type="component" value="Unassembled WGS sequence"/>
</dbReference>